<feature type="compositionally biased region" description="Polar residues" evidence="1">
    <location>
        <begin position="176"/>
        <end position="195"/>
    </location>
</feature>
<feature type="compositionally biased region" description="Low complexity" evidence="1">
    <location>
        <begin position="142"/>
        <end position="159"/>
    </location>
</feature>
<reference evidence="2" key="1">
    <citation type="submission" date="2022-07" db="EMBL/GenBank/DDBJ databases">
        <title>Phylogenomic reconstructions and comparative analyses of Kickxellomycotina fungi.</title>
        <authorList>
            <person name="Reynolds N.K."/>
            <person name="Stajich J.E."/>
            <person name="Barry K."/>
            <person name="Grigoriev I.V."/>
            <person name="Crous P."/>
            <person name="Smith M.E."/>
        </authorList>
    </citation>
    <scope>NUCLEOTIDE SEQUENCE</scope>
    <source>
        <strain evidence="2">NBRC 105413</strain>
    </source>
</reference>
<protein>
    <submittedName>
        <fullName evidence="2">Uncharacterized protein</fullName>
    </submittedName>
</protein>
<evidence type="ECO:0000256" key="1">
    <source>
        <dbReference type="SAM" id="MobiDB-lite"/>
    </source>
</evidence>
<feature type="region of interest" description="Disordered" evidence="1">
    <location>
        <begin position="1"/>
        <end position="60"/>
    </location>
</feature>
<gene>
    <name evidence="2" type="ORF">LPJ64_002330</name>
</gene>
<dbReference type="EMBL" id="JANBOH010000073">
    <property type="protein sequence ID" value="KAJ1646138.1"/>
    <property type="molecule type" value="Genomic_DNA"/>
</dbReference>
<dbReference type="Proteomes" id="UP001145021">
    <property type="component" value="Unassembled WGS sequence"/>
</dbReference>
<feature type="compositionally biased region" description="Polar residues" evidence="1">
    <location>
        <begin position="1"/>
        <end position="24"/>
    </location>
</feature>
<sequence length="221" mass="23990">MSYLRASSSTSLHCSNSPLLSEESQGFRRGLDEIYPLSRSPQMDDGITDTKEHDVYSDGDDTNDYEKCPTYYDVLKCEGQFASASVFFTRPLKPVHSSSHAFPWATQPTDVMGKSSKTAIDSKHHLRRVGGSNAGSGLTARSASNYSESAPSSSVFPSAHLDNSLPHSVFRLPHGSKSNNINSSTSGQQSPSLNGMTVGGRSLRRANQVQMSVFDHKVNLV</sequence>
<evidence type="ECO:0000313" key="2">
    <source>
        <dbReference type="EMBL" id="KAJ1646138.1"/>
    </source>
</evidence>
<organism evidence="2 3">
    <name type="scientific">Coemansia asiatica</name>
    <dbReference type="NCBI Taxonomy" id="1052880"/>
    <lineage>
        <taxon>Eukaryota</taxon>
        <taxon>Fungi</taxon>
        <taxon>Fungi incertae sedis</taxon>
        <taxon>Zoopagomycota</taxon>
        <taxon>Kickxellomycotina</taxon>
        <taxon>Kickxellomycetes</taxon>
        <taxon>Kickxellales</taxon>
        <taxon>Kickxellaceae</taxon>
        <taxon>Coemansia</taxon>
    </lineage>
</organism>
<dbReference type="AlphaFoldDB" id="A0A9W8CKM2"/>
<feature type="region of interest" description="Disordered" evidence="1">
    <location>
        <begin position="114"/>
        <end position="199"/>
    </location>
</feature>
<accession>A0A9W8CKM2</accession>
<proteinExistence type="predicted"/>
<keyword evidence="3" id="KW-1185">Reference proteome</keyword>
<comment type="caution">
    <text evidence="2">The sequence shown here is derived from an EMBL/GenBank/DDBJ whole genome shotgun (WGS) entry which is preliminary data.</text>
</comment>
<name>A0A9W8CKM2_9FUNG</name>
<evidence type="ECO:0000313" key="3">
    <source>
        <dbReference type="Proteomes" id="UP001145021"/>
    </source>
</evidence>